<proteinExistence type="predicted"/>
<organism evidence="1 2">
    <name type="scientific">Colletotrichum kahawae</name>
    <name type="common">Coffee berry disease fungus</name>
    <dbReference type="NCBI Taxonomy" id="34407"/>
    <lineage>
        <taxon>Eukaryota</taxon>
        <taxon>Fungi</taxon>
        <taxon>Dikarya</taxon>
        <taxon>Ascomycota</taxon>
        <taxon>Pezizomycotina</taxon>
        <taxon>Sordariomycetes</taxon>
        <taxon>Hypocreomycetidae</taxon>
        <taxon>Glomerellales</taxon>
        <taxon>Glomerellaceae</taxon>
        <taxon>Colletotrichum</taxon>
        <taxon>Colletotrichum gloeosporioides species complex</taxon>
    </lineage>
</organism>
<evidence type="ECO:0000313" key="1">
    <source>
        <dbReference type="EMBL" id="KAK2753526.1"/>
    </source>
</evidence>
<evidence type="ECO:0000313" key="2">
    <source>
        <dbReference type="Proteomes" id="UP001281614"/>
    </source>
</evidence>
<sequence>MFEAIGSYANRRSMFLVSRSLNGRKGKMFGGANPMSDVNMEDGVEDAIMTGKNEKVILQPIREVIATWRYLHHQDVLPRIQEARKLLNKTATDIATSVPQLSSLDEIFTEMEQDWLDNTAAKNLKWVGETITFIEREFMKKLVSHNPGNWGVVQKALGVYKNDMKYIKTLPPI</sequence>
<dbReference type="AlphaFoldDB" id="A0AAD9YBG6"/>
<dbReference type="EMBL" id="VYYT01000241">
    <property type="protein sequence ID" value="KAK2753526.1"/>
    <property type="molecule type" value="Genomic_DNA"/>
</dbReference>
<reference evidence="1" key="1">
    <citation type="submission" date="2023-02" db="EMBL/GenBank/DDBJ databases">
        <title>Colletotrichum kahawae CIFC_Que2 genome sequencing and assembly.</title>
        <authorList>
            <person name="Baroncelli R."/>
        </authorList>
    </citation>
    <scope>NUCLEOTIDE SEQUENCE</scope>
    <source>
        <strain evidence="1">CIFC_Que2</strain>
    </source>
</reference>
<protein>
    <submittedName>
        <fullName evidence="1">Mutanase</fullName>
    </submittedName>
</protein>
<accession>A0AAD9YBG6</accession>
<comment type="caution">
    <text evidence="1">The sequence shown here is derived from an EMBL/GenBank/DDBJ whole genome shotgun (WGS) entry which is preliminary data.</text>
</comment>
<name>A0AAD9YBG6_COLKA</name>
<dbReference type="Proteomes" id="UP001281614">
    <property type="component" value="Unassembled WGS sequence"/>
</dbReference>
<keyword evidence="2" id="KW-1185">Reference proteome</keyword>
<gene>
    <name evidence="1" type="ORF">CKAH01_17587</name>
</gene>